<dbReference type="PANTHER" id="PTHR20371:SF1">
    <property type="entry name" value="ENOLASE-PHOSPHATASE E1"/>
    <property type="match status" value="1"/>
</dbReference>
<dbReference type="InterPro" id="IPR023214">
    <property type="entry name" value="HAD_sf"/>
</dbReference>
<feature type="binding site" evidence="6">
    <location>
        <position position="186"/>
    </location>
    <ligand>
        <name>substrate</name>
    </ligand>
</feature>
<dbReference type="Gene3D" id="1.10.720.60">
    <property type="match status" value="1"/>
</dbReference>
<dbReference type="EMBL" id="LSMT01000151">
    <property type="protein sequence ID" value="PFX25424.1"/>
    <property type="molecule type" value="Genomic_DNA"/>
</dbReference>
<evidence type="ECO:0000256" key="6">
    <source>
        <dbReference type="HAMAP-Rule" id="MF_03117"/>
    </source>
</evidence>
<dbReference type="GO" id="GO:0043874">
    <property type="term" value="F:acireductone synthase activity"/>
    <property type="evidence" value="ECO:0007669"/>
    <property type="project" value="UniProtKB-EC"/>
</dbReference>
<feature type="binding site" evidence="6">
    <location>
        <position position="10"/>
    </location>
    <ligand>
        <name>Mg(2+)</name>
        <dbReference type="ChEBI" id="CHEBI:18420"/>
    </ligand>
</feature>
<proteinExistence type="inferred from homology"/>
<comment type="catalytic activity">
    <reaction evidence="6">
        <text>5-methylsulfanyl-2,3-dioxopentyl phosphate + H2O = 1,2-dihydroxy-5-(methylsulfanyl)pent-1-en-3-one + phosphate</text>
        <dbReference type="Rhea" id="RHEA:21700"/>
        <dbReference type="ChEBI" id="CHEBI:15377"/>
        <dbReference type="ChEBI" id="CHEBI:43474"/>
        <dbReference type="ChEBI" id="CHEBI:49252"/>
        <dbReference type="ChEBI" id="CHEBI:58828"/>
        <dbReference type="EC" id="3.1.3.77"/>
    </reaction>
</comment>
<dbReference type="SUPFAM" id="SSF56784">
    <property type="entry name" value="HAD-like"/>
    <property type="match status" value="1"/>
</dbReference>
<dbReference type="SFLD" id="SFLDG01133">
    <property type="entry name" value="C1.5.4:_Enolase-phosphatase_Li"/>
    <property type="match status" value="1"/>
</dbReference>
<keyword evidence="5 6" id="KW-0486">Methionine biosynthesis</keyword>
<keyword evidence="8" id="KW-1185">Reference proteome</keyword>
<dbReference type="GO" id="GO:0000287">
    <property type="term" value="F:magnesium ion binding"/>
    <property type="evidence" value="ECO:0007669"/>
    <property type="project" value="UniProtKB-UniRule"/>
</dbReference>
<evidence type="ECO:0000313" key="8">
    <source>
        <dbReference type="Proteomes" id="UP000225706"/>
    </source>
</evidence>
<keyword evidence="3 6" id="KW-0378">Hydrolase</keyword>
<keyword evidence="1 6" id="KW-0028">Amino-acid biosynthesis</keyword>
<comment type="pathway">
    <text evidence="6">Amino-acid biosynthesis; L-methionine biosynthesis via salvage pathway; L-methionine from S-methyl-5-thio-alpha-D-ribose 1-phosphate: step 3/6.</text>
</comment>
<comment type="function">
    <text evidence="6">Bifunctional enzyme that catalyzes the enolization of 2,3-diketo-5-methylthiopentyl-1-phosphate (DK-MTP-1-P) into the intermediate 2-hydroxy-3-keto-5-methylthiopentenyl-1-phosphate (HK-MTPenyl-1-P), which is then dephosphorylated to form the acireductone 1,2-dihydroxy-3-keto-5-methylthiopentene (DHK-MTPene).</text>
</comment>
<dbReference type="SFLD" id="SFLDG01129">
    <property type="entry name" value="C1.5:_HAD__Beta-PGM__Phosphata"/>
    <property type="match status" value="1"/>
</dbReference>
<dbReference type="Proteomes" id="UP000225706">
    <property type="component" value="Unassembled WGS sequence"/>
</dbReference>
<comment type="caution">
    <text evidence="7">The sequence shown here is derived from an EMBL/GenBank/DDBJ whole genome shotgun (WGS) entry which is preliminary data.</text>
</comment>
<evidence type="ECO:0000256" key="4">
    <source>
        <dbReference type="ARBA" id="ARBA00022842"/>
    </source>
</evidence>
<gene>
    <name evidence="7" type="ORF">AWC38_SpisGene9910</name>
</gene>
<evidence type="ECO:0000256" key="3">
    <source>
        <dbReference type="ARBA" id="ARBA00022801"/>
    </source>
</evidence>
<dbReference type="OrthoDB" id="272500at2759"/>
<reference evidence="8" key="1">
    <citation type="journal article" date="2017" name="bioRxiv">
        <title>Comparative analysis of the genomes of Stylophora pistillata and Acropora digitifera provides evidence for extensive differences between species of corals.</title>
        <authorList>
            <person name="Voolstra C.R."/>
            <person name="Li Y."/>
            <person name="Liew Y.J."/>
            <person name="Baumgarten S."/>
            <person name="Zoccola D."/>
            <person name="Flot J.-F."/>
            <person name="Tambutte S."/>
            <person name="Allemand D."/>
            <person name="Aranda M."/>
        </authorList>
    </citation>
    <scope>NUCLEOTIDE SEQUENCE [LARGE SCALE GENOMIC DNA]</scope>
</reference>
<dbReference type="InterPro" id="IPR027511">
    <property type="entry name" value="ENOPH1_eukaryotes"/>
</dbReference>
<evidence type="ECO:0000256" key="2">
    <source>
        <dbReference type="ARBA" id="ARBA00022723"/>
    </source>
</evidence>
<organism evidence="7 8">
    <name type="scientific">Stylophora pistillata</name>
    <name type="common">Smooth cauliflower coral</name>
    <dbReference type="NCBI Taxonomy" id="50429"/>
    <lineage>
        <taxon>Eukaryota</taxon>
        <taxon>Metazoa</taxon>
        <taxon>Cnidaria</taxon>
        <taxon>Anthozoa</taxon>
        <taxon>Hexacorallia</taxon>
        <taxon>Scleractinia</taxon>
        <taxon>Astrocoeniina</taxon>
        <taxon>Pocilloporidae</taxon>
        <taxon>Stylophora</taxon>
    </lineage>
</organism>
<dbReference type="InterPro" id="IPR023943">
    <property type="entry name" value="Enolase-ppase_E1"/>
</dbReference>
<comment type="cofactor">
    <cofactor evidence="6">
        <name>Mg(2+)</name>
        <dbReference type="ChEBI" id="CHEBI:18420"/>
    </cofactor>
    <text evidence="6">Binds 1 Mg(2+) ion per subunit.</text>
</comment>
<comment type="subcellular location">
    <subcellularLocation>
        <location evidence="6">Cytoplasm</location>
    </subcellularLocation>
    <subcellularLocation>
        <location evidence="6">Nucleus</location>
    </subcellularLocation>
</comment>
<keyword evidence="6" id="KW-0963">Cytoplasm</keyword>
<dbReference type="PANTHER" id="PTHR20371">
    <property type="entry name" value="ENOLASE-PHOSPHATASE E1"/>
    <property type="match status" value="1"/>
</dbReference>
<dbReference type="GO" id="GO:0005634">
    <property type="term" value="C:nucleus"/>
    <property type="evidence" value="ECO:0007669"/>
    <property type="project" value="UniProtKB-SubCell"/>
</dbReference>
<dbReference type="Gene3D" id="3.40.50.1000">
    <property type="entry name" value="HAD superfamily/HAD-like"/>
    <property type="match status" value="1"/>
</dbReference>
<protein>
    <recommendedName>
        <fullName evidence="6">Enolase-phosphatase E1</fullName>
        <ecNumber evidence="6">3.1.3.77</ecNumber>
    </recommendedName>
    <alternativeName>
        <fullName evidence="6">2,3-diketo-5-methylthio-1-phosphopentane phosphatase</fullName>
    </alternativeName>
</protein>
<dbReference type="GO" id="GO:0005737">
    <property type="term" value="C:cytoplasm"/>
    <property type="evidence" value="ECO:0007669"/>
    <property type="project" value="UniProtKB-SubCell"/>
</dbReference>
<comment type="pathway">
    <text evidence="6">Amino-acid biosynthesis; L-methionine biosynthesis via salvage pathway; L-methionine from S-methyl-5-thio-alpha-D-ribose 1-phosphate: step 4/6.</text>
</comment>
<dbReference type="GO" id="GO:0019509">
    <property type="term" value="P:L-methionine salvage from methylthioadenosine"/>
    <property type="evidence" value="ECO:0007669"/>
    <property type="project" value="UniProtKB-UniRule"/>
</dbReference>
<dbReference type="EC" id="3.1.3.77" evidence="6"/>
<dbReference type="STRING" id="50429.A0A2B4S403"/>
<feature type="binding site" evidence="6">
    <location>
        <begin position="152"/>
        <end position="153"/>
    </location>
    <ligand>
        <name>substrate</name>
    </ligand>
</feature>
<name>A0A2B4S403_STYPI</name>
<comment type="subunit">
    <text evidence="6">Monomer.</text>
</comment>
<dbReference type="CDD" id="cd01629">
    <property type="entry name" value="HAD_EP"/>
    <property type="match status" value="1"/>
</dbReference>
<comment type="similarity">
    <text evidence="6">Belongs to the HAD-like hydrolase superfamily. MasA/MtnC family.</text>
</comment>
<feature type="binding site" evidence="6">
    <location>
        <position position="211"/>
    </location>
    <ligand>
        <name>Mg(2+)</name>
        <dbReference type="ChEBI" id="CHEBI:18420"/>
    </ligand>
</feature>
<evidence type="ECO:0000256" key="1">
    <source>
        <dbReference type="ARBA" id="ARBA00022605"/>
    </source>
</evidence>
<dbReference type="AlphaFoldDB" id="A0A2B4S403"/>
<keyword evidence="2 6" id="KW-0479">Metal-binding</keyword>
<dbReference type="SFLD" id="SFLDF00044">
    <property type="entry name" value="enolase-phosphatase"/>
    <property type="match status" value="1"/>
</dbReference>
<dbReference type="UniPathway" id="UPA00904">
    <property type="reaction ID" value="UER00876"/>
</dbReference>
<evidence type="ECO:0000256" key="5">
    <source>
        <dbReference type="ARBA" id="ARBA00023167"/>
    </source>
</evidence>
<dbReference type="FunFam" id="3.40.50.1000:FF:000079">
    <property type="entry name" value="Enolase-phosphatase E1"/>
    <property type="match status" value="1"/>
</dbReference>
<keyword evidence="6" id="KW-0539">Nucleus</keyword>
<dbReference type="HAMAP" id="MF_03117">
    <property type="entry name" value="Salvage_MtnC_euk"/>
    <property type="match status" value="1"/>
</dbReference>
<dbReference type="NCBIfam" id="TIGR01691">
    <property type="entry name" value="enolase-ppase"/>
    <property type="match status" value="1"/>
</dbReference>
<dbReference type="Pfam" id="PF00702">
    <property type="entry name" value="Hydrolase"/>
    <property type="match status" value="1"/>
</dbReference>
<dbReference type="InterPro" id="IPR036412">
    <property type="entry name" value="HAD-like_sf"/>
</dbReference>
<evidence type="ECO:0000313" key="7">
    <source>
        <dbReference type="EMBL" id="PFX25424.1"/>
    </source>
</evidence>
<sequence>MFDYDVVLLDIEGTTTPISFVKDILFPYVRDNVRDFLEKYWGTDQCRVDVEALRNQAKEDKDMEDVVLIPDEEENLSQENSGASKETIVDAVVANVIWQMNSDRKTTALKQLQGHIWRKAFDDGVIKGEVFDDVVTAFKRWTSNKIKIYIYSSGSTDSQKLLFGNSKCGNLLQYLSGHFDTSVGAKIELQSYKKIADAIDMKPSRILFVTDVVKESRAAFKAGYKTAISVRPGNAPLTEEDKRDFKVISSFDELFEDTEELSRAKRKSKVTD</sequence>
<dbReference type="NCBIfam" id="TIGR01549">
    <property type="entry name" value="HAD-SF-IA-v1"/>
    <property type="match status" value="1"/>
</dbReference>
<accession>A0A2B4S403</accession>
<dbReference type="InterPro" id="IPR006439">
    <property type="entry name" value="HAD-SF_hydro_IA"/>
</dbReference>
<feature type="binding site" evidence="6">
    <location>
        <position position="12"/>
    </location>
    <ligand>
        <name>Mg(2+)</name>
        <dbReference type="ChEBI" id="CHEBI:18420"/>
    </ligand>
</feature>
<keyword evidence="4 6" id="KW-0460">Magnesium</keyword>
<dbReference type="SFLD" id="SFLDS00003">
    <property type="entry name" value="Haloacid_Dehalogenase"/>
    <property type="match status" value="1"/>
</dbReference>